<evidence type="ECO:0000313" key="9">
    <source>
        <dbReference type="EMBL" id="WOO85801.1"/>
    </source>
</evidence>
<dbReference type="FunFam" id="3.30.160.60:FF:000100">
    <property type="entry name" value="Zinc finger 45-like"/>
    <property type="match status" value="1"/>
</dbReference>
<evidence type="ECO:0000256" key="3">
    <source>
        <dbReference type="ARBA" id="ARBA00022737"/>
    </source>
</evidence>
<evidence type="ECO:0000256" key="2">
    <source>
        <dbReference type="ARBA" id="ARBA00022723"/>
    </source>
</evidence>
<dbReference type="AlphaFoldDB" id="A0AAF0YK16"/>
<proteinExistence type="predicted"/>
<evidence type="ECO:0000256" key="1">
    <source>
        <dbReference type="ARBA" id="ARBA00004123"/>
    </source>
</evidence>
<dbReference type="PANTHER" id="PTHR40626">
    <property type="entry name" value="MIP31509P"/>
    <property type="match status" value="1"/>
</dbReference>
<comment type="subcellular location">
    <subcellularLocation>
        <location evidence="1">Nucleus</location>
    </subcellularLocation>
</comment>
<sequence length="599" mass="65119">MPRDTTTATPLHPFACAHCDKRFTRHENLKRHLAVHGTSSGSIRCTLCRATFARADLRRRHVKRKHPEVLGAAVDVGGYADDDEQGKDREHGFDTAPLDVSADADLRLMENILSSISPEVPAPSPPGVADARSLPSPSTPPPPPSHAAAATADADPLQGLSPALVDTALALYFSHVAHFFPFVHKGTFDPRAAPRPLLLALIGLGLQYSDAEADGAVPSLSSICFYRALGMLDDDAPASTAALDIATLQARVLLSVLAIMYLCGGATAHGLKLHAESVLLARQGGLFNPLPASRATSSLDALWAEYARAESHKRTCYALYHVDAMLYHVLSNPRALSHLELRHDMPGPNELWEQDSANGWAHRSLLGQGDKTTRYTTAVRNCLSDAPVPETFAGMDAYALSLVVSFILSSTRENSGWSTMTGQVCFERAASLQQSGRVLEPFVTGPREDPHAALTETMLRMSMIELLMWAPSHTSGVVETSLDSAIASALYLSGTHVTVTPDLRALLEGHIGWFLDYLDLDHEVVYATEPPWVTMYAFRAVLYAWQLARGGHLDPIERLGLGDADSMAAWTRRVFARRARWQAARMVVRCLDEMDVAEG</sequence>
<dbReference type="InterPro" id="IPR013087">
    <property type="entry name" value="Znf_C2H2_type"/>
</dbReference>
<evidence type="ECO:0000259" key="8">
    <source>
        <dbReference type="PROSITE" id="PS00028"/>
    </source>
</evidence>
<dbReference type="PROSITE" id="PS00028">
    <property type="entry name" value="ZINC_FINGER_C2H2_1"/>
    <property type="match status" value="2"/>
</dbReference>
<dbReference type="InterPro" id="IPR007219">
    <property type="entry name" value="XnlR_reg_dom"/>
</dbReference>
<feature type="region of interest" description="Disordered" evidence="7">
    <location>
        <begin position="116"/>
        <end position="152"/>
    </location>
</feature>
<organism evidence="9 10">
    <name type="scientific">Vanrija pseudolonga</name>
    <dbReference type="NCBI Taxonomy" id="143232"/>
    <lineage>
        <taxon>Eukaryota</taxon>
        <taxon>Fungi</taxon>
        <taxon>Dikarya</taxon>
        <taxon>Basidiomycota</taxon>
        <taxon>Agaricomycotina</taxon>
        <taxon>Tremellomycetes</taxon>
        <taxon>Trichosporonales</taxon>
        <taxon>Trichosporonaceae</taxon>
        <taxon>Vanrija</taxon>
    </lineage>
</organism>
<dbReference type="EMBL" id="CP086720">
    <property type="protein sequence ID" value="WOO85801.1"/>
    <property type="molecule type" value="Genomic_DNA"/>
</dbReference>
<dbReference type="InterPro" id="IPR051059">
    <property type="entry name" value="VerF-like"/>
</dbReference>
<dbReference type="GO" id="GO:0000978">
    <property type="term" value="F:RNA polymerase II cis-regulatory region sequence-specific DNA binding"/>
    <property type="evidence" value="ECO:0007669"/>
    <property type="project" value="InterPro"/>
</dbReference>
<dbReference type="CDD" id="cd12148">
    <property type="entry name" value="fungal_TF_MHR"/>
    <property type="match status" value="1"/>
</dbReference>
<dbReference type="GO" id="GO:0000981">
    <property type="term" value="F:DNA-binding transcription factor activity, RNA polymerase II-specific"/>
    <property type="evidence" value="ECO:0007669"/>
    <property type="project" value="InterPro"/>
</dbReference>
<evidence type="ECO:0000256" key="7">
    <source>
        <dbReference type="SAM" id="MobiDB-lite"/>
    </source>
</evidence>
<keyword evidence="10" id="KW-1185">Reference proteome</keyword>
<feature type="domain" description="C2H2-type" evidence="8">
    <location>
        <begin position="45"/>
        <end position="66"/>
    </location>
</feature>
<dbReference type="GeneID" id="87812450"/>
<dbReference type="SUPFAM" id="SSF57667">
    <property type="entry name" value="beta-beta-alpha zinc fingers"/>
    <property type="match status" value="1"/>
</dbReference>
<dbReference type="GO" id="GO:0000785">
    <property type="term" value="C:chromatin"/>
    <property type="evidence" value="ECO:0007669"/>
    <property type="project" value="TreeGrafter"/>
</dbReference>
<dbReference type="GO" id="GO:0008270">
    <property type="term" value="F:zinc ion binding"/>
    <property type="evidence" value="ECO:0007669"/>
    <property type="project" value="UniProtKB-KW"/>
</dbReference>
<name>A0AAF0YK16_9TREE</name>
<dbReference type="GO" id="GO:0006351">
    <property type="term" value="P:DNA-templated transcription"/>
    <property type="evidence" value="ECO:0007669"/>
    <property type="project" value="InterPro"/>
</dbReference>
<dbReference type="Pfam" id="PF00096">
    <property type="entry name" value="zf-C2H2"/>
    <property type="match status" value="1"/>
</dbReference>
<feature type="domain" description="C2H2-type" evidence="8">
    <location>
        <begin position="16"/>
        <end position="36"/>
    </location>
</feature>
<dbReference type="Proteomes" id="UP000827549">
    <property type="component" value="Chromosome 7"/>
</dbReference>
<dbReference type="Gene3D" id="3.30.160.60">
    <property type="entry name" value="Classic Zinc Finger"/>
    <property type="match status" value="1"/>
</dbReference>
<keyword evidence="3" id="KW-0677">Repeat</keyword>
<protein>
    <submittedName>
        <fullName evidence="9">Zinc finger protein</fullName>
    </submittedName>
</protein>
<evidence type="ECO:0000256" key="4">
    <source>
        <dbReference type="ARBA" id="ARBA00022771"/>
    </source>
</evidence>
<dbReference type="GO" id="GO:0005634">
    <property type="term" value="C:nucleus"/>
    <property type="evidence" value="ECO:0007669"/>
    <property type="project" value="UniProtKB-SubCell"/>
</dbReference>
<keyword evidence="6" id="KW-0539">Nucleus</keyword>
<dbReference type="RefSeq" id="XP_062631827.1">
    <property type="nucleotide sequence ID" value="XM_062775843.1"/>
</dbReference>
<dbReference type="InterPro" id="IPR036236">
    <property type="entry name" value="Znf_C2H2_sf"/>
</dbReference>
<reference evidence="9" key="1">
    <citation type="submission" date="2023-10" db="EMBL/GenBank/DDBJ databases">
        <authorList>
            <person name="Noh H."/>
        </authorList>
    </citation>
    <scope>NUCLEOTIDE SEQUENCE</scope>
    <source>
        <strain evidence="9">DUCC4014</strain>
    </source>
</reference>
<dbReference type="PANTHER" id="PTHR40626:SF11">
    <property type="entry name" value="ZINC FINGER PROTEIN YPR022C"/>
    <property type="match status" value="1"/>
</dbReference>
<gene>
    <name evidence="9" type="primary">SPAC11D3.17</name>
    <name evidence="9" type="ORF">LOC62_07G009287</name>
</gene>
<dbReference type="Pfam" id="PF04082">
    <property type="entry name" value="Fungal_trans"/>
    <property type="match status" value="1"/>
</dbReference>
<evidence type="ECO:0000256" key="6">
    <source>
        <dbReference type="ARBA" id="ARBA00023242"/>
    </source>
</evidence>
<evidence type="ECO:0000313" key="10">
    <source>
        <dbReference type="Proteomes" id="UP000827549"/>
    </source>
</evidence>
<keyword evidence="4" id="KW-0863">Zinc-finger</keyword>
<dbReference type="SMART" id="SM00355">
    <property type="entry name" value="ZnF_C2H2"/>
    <property type="match status" value="2"/>
</dbReference>
<keyword evidence="5" id="KW-0862">Zinc</keyword>
<evidence type="ECO:0000256" key="5">
    <source>
        <dbReference type="ARBA" id="ARBA00022833"/>
    </source>
</evidence>
<accession>A0AAF0YK16</accession>
<keyword evidence="2" id="KW-0479">Metal-binding</keyword>